<evidence type="ECO:0000256" key="1">
    <source>
        <dbReference type="PROSITE-ProRule" id="PRU00076"/>
    </source>
</evidence>
<organism evidence="5 6">
    <name type="scientific">Paragonimus skrjabini miyazakii</name>
    <dbReference type="NCBI Taxonomy" id="59628"/>
    <lineage>
        <taxon>Eukaryota</taxon>
        <taxon>Metazoa</taxon>
        <taxon>Spiralia</taxon>
        <taxon>Lophotrochozoa</taxon>
        <taxon>Platyhelminthes</taxon>
        <taxon>Trematoda</taxon>
        <taxon>Digenea</taxon>
        <taxon>Plagiorchiida</taxon>
        <taxon>Troglotremata</taxon>
        <taxon>Troglotrematidae</taxon>
        <taxon>Paragonimus</taxon>
    </lineage>
</organism>
<dbReference type="OrthoDB" id="5855429at2759"/>
<comment type="caution">
    <text evidence="5">The sequence shown here is derived from an EMBL/GenBank/DDBJ whole genome shotgun (WGS) entry which is preliminary data.</text>
</comment>
<keyword evidence="1" id="KW-0245">EGF-like domain</keyword>
<dbReference type="EMBL" id="JTDE01003850">
    <property type="protein sequence ID" value="KAF7255576.1"/>
    <property type="molecule type" value="Genomic_DNA"/>
</dbReference>
<feature type="disulfide bond" evidence="1">
    <location>
        <begin position="386"/>
        <end position="396"/>
    </location>
</feature>
<dbReference type="Proteomes" id="UP000822476">
    <property type="component" value="Unassembled WGS sequence"/>
</dbReference>
<comment type="caution">
    <text evidence="1">Lacks conserved residue(s) required for the propagation of feature annotation.</text>
</comment>
<dbReference type="Pfam" id="PF00090">
    <property type="entry name" value="TSP_1"/>
    <property type="match status" value="1"/>
</dbReference>
<dbReference type="SUPFAM" id="SSF82895">
    <property type="entry name" value="TSP-1 type 1 repeat"/>
    <property type="match status" value="1"/>
</dbReference>
<dbReference type="PROSITE" id="PS50092">
    <property type="entry name" value="TSP1"/>
    <property type="match status" value="1"/>
</dbReference>
<keyword evidence="6" id="KW-1185">Reference proteome</keyword>
<accession>A0A8S9YQ88</accession>
<evidence type="ECO:0000256" key="2">
    <source>
        <dbReference type="SAM" id="Phobius"/>
    </source>
</evidence>
<keyword evidence="3" id="KW-0732">Signal</keyword>
<sequence length="538" mass="61390">MLKVIHVFVLWAVMFRAFTESEVSMLTPDRPQHIRFFFTHLTPFDDMTHVWSRSQRMGFRYKHPIRDRTRFPIWPNLTVELKTIVNEYIKAAQSDKDGQHTMRFAGLLRSIFKGTQKDTDYFLHHLLNDAEKINSYRPYNFYLKEALDEQLHVPRKPVIHEPLFMVVLRAWRVFFLLEISSSHDWLLRYPNGRPLYSGVLSKIHDEWSLLFIEQVCKVFHEQGYLLPNGFCPNPCAAQPCFSVLHSASAKCISTGFEPHEYECKCQPGHAWLKPSEGSSVGSCEFSDRCRTYCDQEGTYRCDVVEKREICVCRPSHMGPRCNVTRDPCIEHSDPSMMSGNAACNTLQGGQCIGIPGSNSYQCKCSHTQIADAFFPFPNCLGLRDKCLSVPCVHGDCISSRDGQETYCVCSEQFFGEFCDRPRGKWAEWSPWSECSPSCGISEYRRRTRTRDCLGEACRGGEGHIQIQLCDNRPCPDEILAMARRAKMSDMSDLRTELLQAEVARIVKLAGAVGQALLLISCLFSVAVATAMVITVFLM</sequence>
<evidence type="ECO:0000259" key="4">
    <source>
        <dbReference type="PROSITE" id="PS50026"/>
    </source>
</evidence>
<evidence type="ECO:0000256" key="3">
    <source>
        <dbReference type="SAM" id="SignalP"/>
    </source>
</evidence>
<dbReference type="AlphaFoldDB" id="A0A8S9YQ88"/>
<keyword evidence="1" id="KW-1015">Disulfide bond</keyword>
<feature type="signal peptide" evidence="3">
    <location>
        <begin position="1"/>
        <end position="21"/>
    </location>
</feature>
<gene>
    <name evidence="5" type="ORF">EG68_09799</name>
</gene>
<dbReference type="Gene3D" id="2.20.100.10">
    <property type="entry name" value="Thrombospondin type-1 (TSP1) repeat"/>
    <property type="match status" value="1"/>
</dbReference>
<feature type="domain" description="EGF-like" evidence="4">
    <location>
        <begin position="382"/>
        <end position="419"/>
    </location>
</feature>
<evidence type="ECO:0000313" key="6">
    <source>
        <dbReference type="Proteomes" id="UP000822476"/>
    </source>
</evidence>
<feature type="transmembrane region" description="Helical" evidence="2">
    <location>
        <begin position="515"/>
        <end position="537"/>
    </location>
</feature>
<keyword evidence="2" id="KW-1133">Transmembrane helix</keyword>
<evidence type="ECO:0000313" key="5">
    <source>
        <dbReference type="EMBL" id="KAF7255576.1"/>
    </source>
</evidence>
<name>A0A8S9YQ88_9TREM</name>
<keyword evidence="2" id="KW-0812">Transmembrane</keyword>
<keyword evidence="2" id="KW-0472">Membrane</keyword>
<dbReference type="PROSITE" id="PS50026">
    <property type="entry name" value="EGF_3"/>
    <property type="match status" value="1"/>
</dbReference>
<protein>
    <recommendedName>
        <fullName evidence="4">EGF-like domain-containing protein</fullName>
    </recommendedName>
</protein>
<dbReference type="InterPro" id="IPR036383">
    <property type="entry name" value="TSP1_rpt_sf"/>
</dbReference>
<dbReference type="InterPro" id="IPR000884">
    <property type="entry name" value="TSP1_rpt"/>
</dbReference>
<proteinExistence type="predicted"/>
<feature type="disulfide bond" evidence="1">
    <location>
        <begin position="409"/>
        <end position="418"/>
    </location>
</feature>
<feature type="chain" id="PRO_5035896865" description="EGF-like domain-containing protein" evidence="3">
    <location>
        <begin position="22"/>
        <end position="538"/>
    </location>
</feature>
<dbReference type="PROSITE" id="PS00022">
    <property type="entry name" value="EGF_1"/>
    <property type="match status" value="2"/>
</dbReference>
<dbReference type="SUPFAM" id="SSF57196">
    <property type="entry name" value="EGF/Laminin"/>
    <property type="match status" value="1"/>
</dbReference>
<dbReference type="Gene3D" id="2.10.25.10">
    <property type="entry name" value="Laminin"/>
    <property type="match status" value="1"/>
</dbReference>
<reference evidence="5" key="1">
    <citation type="submission" date="2019-07" db="EMBL/GenBank/DDBJ databases">
        <title>Annotation for the trematode Paragonimus miyazaki's.</title>
        <authorList>
            <person name="Choi Y.-J."/>
        </authorList>
    </citation>
    <scope>NUCLEOTIDE SEQUENCE</scope>
    <source>
        <strain evidence="5">Japan</strain>
    </source>
</reference>
<dbReference type="InterPro" id="IPR000742">
    <property type="entry name" value="EGF"/>
</dbReference>
<dbReference type="SMART" id="SM00209">
    <property type="entry name" value="TSP1"/>
    <property type="match status" value="1"/>
</dbReference>